<keyword evidence="3" id="KW-0472">Membrane</keyword>
<keyword evidence="6" id="KW-1185">Reference proteome</keyword>
<dbReference type="InterPro" id="IPR015415">
    <property type="entry name" value="Spast_Vps4_C"/>
</dbReference>
<evidence type="ECO:0000313" key="5">
    <source>
        <dbReference type="EMBL" id="VDN24891.1"/>
    </source>
</evidence>
<protein>
    <recommendedName>
        <fullName evidence="4">Spastin/Vps4 C-terminal domain-containing protein</fullName>
    </recommendedName>
</protein>
<keyword evidence="3" id="KW-1133">Transmembrane helix</keyword>
<dbReference type="GO" id="GO:0005524">
    <property type="term" value="F:ATP binding"/>
    <property type="evidence" value="ECO:0007669"/>
    <property type="project" value="UniProtKB-KW"/>
</dbReference>
<keyword evidence="2" id="KW-0067">ATP-binding</keyword>
<gene>
    <name evidence="5" type="ORF">DILT_LOCUS14525</name>
</gene>
<reference evidence="5 6" key="1">
    <citation type="submission" date="2018-11" db="EMBL/GenBank/DDBJ databases">
        <authorList>
            <consortium name="Pathogen Informatics"/>
        </authorList>
    </citation>
    <scope>NUCLEOTIDE SEQUENCE [LARGE SCALE GENOMIC DNA]</scope>
</reference>
<feature type="domain" description="Spastin/Vps4 C-terminal" evidence="4">
    <location>
        <begin position="77"/>
        <end position="111"/>
    </location>
</feature>
<keyword evidence="3" id="KW-0812">Transmembrane</keyword>
<evidence type="ECO:0000313" key="6">
    <source>
        <dbReference type="Proteomes" id="UP000281553"/>
    </source>
</evidence>
<dbReference type="EMBL" id="UYRU01074648">
    <property type="protein sequence ID" value="VDN24891.1"/>
    <property type="molecule type" value="Genomic_DNA"/>
</dbReference>
<keyword evidence="1" id="KW-0547">Nucleotide-binding</keyword>
<dbReference type="Gene3D" id="1.10.8.60">
    <property type="match status" value="1"/>
</dbReference>
<organism evidence="5 6">
    <name type="scientific">Dibothriocephalus latus</name>
    <name type="common">Fish tapeworm</name>
    <name type="synonym">Diphyllobothrium latum</name>
    <dbReference type="NCBI Taxonomy" id="60516"/>
    <lineage>
        <taxon>Eukaryota</taxon>
        <taxon>Metazoa</taxon>
        <taxon>Spiralia</taxon>
        <taxon>Lophotrochozoa</taxon>
        <taxon>Platyhelminthes</taxon>
        <taxon>Cestoda</taxon>
        <taxon>Eucestoda</taxon>
        <taxon>Diphyllobothriidea</taxon>
        <taxon>Diphyllobothriidae</taxon>
        <taxon>Dibothriocephalus</taxon>
    </lineage>
</organism>
<evidence type="ECO:0000256" key="1">
    <source>
        <dbReference type="ARBA" id="ARBA00022741"/>
    </source>
</evidence>
<name>A0A3P7N1V0_DIBLA</name>
<evidence type="ECO:0000256" key="3">
    <source>
        <dbReference type="SAM" id="Phobius"/>
    </source>
</evidence>
<dbReference type="Proteomes" id="UP000281553">
    <property type="component" value="Unassembled WGS sequence"/>
</dbReference>
<dbReference type="AlphaFoldDB" id="A0A3P7N1V0"/>
<sequence>MAVNVHPVFMVVTFPFASLVAICLSRPPSLQTSRSENASASAACDYVGDASMMSMRRAIEGLSVEEIKGLNTSDLNLPTRMVDFEEAIARVSKSVSASDIEKYEKWMQEFGAM</sequence>
<evidence type="ECO:0000259" key="4">
    <source>
        <dbReference type="Pfam" id="PF09336"/>
    </source>
</evidence>
<dbReference type="Pfam" id="PF09336">
    <property type="entry name" value="Vps4_C"/>
    <property type="match status" value="1"/>
</dbReference>
<evidence type="ECO:0000256" key="2">
    <source>
        <dbReference type="ARBA" id="ARBA00022840"/>
    </source>
</evidence>
<accession>A0A3P7N1V0</accession>
<feature type="transmembrane region" description="Helical" evidence="3">
    <location>
        <begin position="6"/>
        <end position="24"/>
    </location>
</feature>
<proteinExistence type="predicted"/>
<dbReference type="OrthoDB" id="5334845at2759"/>